<dbReference type="SUPFAM" id="SSF47473">
    <property type="entry name" value="EF-hand"/>
    <property type="match status" value="1"/>
</dbReference>
<feature type="transmembrane region" description="Helical" evidence="7">
    <location>
        <begin position="319"/>
        <end position="340"/>
    </location>
</feature>
<name>A0A316W4M1_9BASI</name>
<evidence type="ECO:0000313" key="9">
    <source>
        <dbReference type="EMBL" id="PWN42555.1"/>
    </source>
</evidence>
<dbReference type="GO" id="GO:0016020">
    <property type="term" value="C:membrane"/>
    <property type="evidence" value="ECO:0007669"/>
    <property type="project" value="UniProtKB-SubCell"/>
</dbReference>
<evidence type="ECO:0000256" key="6">
    <source>
        <dbReference type="SAM" id="MobiDB-lite"/>
    </source>
</evidence>
<dbReference type="FunFam" id="2.30.30.60:FF:000006">
    <property type="entry name" value="Predicted mechanosensitive ion channel"/>
    <property type="match status" value="1"/>
</dbReference>
<evidence type="ECO:0000256" key="7">
    <source>
        <dbReference type="SAM" id="Phobius"/>
    </source>
</evidence>
<dbReference type="PROSITE" id="PS00018">
    <property type="entry name" value="EF_HAND_1"/>
    <property type="match status" value="1"/>
</dbReference>
<feature type="region of interest" description="Disordered" evidence="6">
    <location>
        <begin position="1"/>
        <end position="102"/>
    </location>
</feature>
<keyword evidence="2 7" id="KW-0812">Transmembrane</keyword>
<evidence type="ECO:0000256" key="5">
    <source>
        <dbReference type="ARBA" id="ARBA00023136"/>
    </source>
</evidence>
<dbReference type="GeneID" id="37035772"/>
<feature type="region of interest" description="Disordered" evidence="6">
    <location>
        <begin position="135"/>
        <end position="175"/>
    </location>
</feature>
<keyword evidence="4 7" id="KW-1133">Transmembrane helix</keyword>
<feature type="compositionally biased region" description="Basic and acidic residues" evidence="6">
    <location>
        <begin position="379"/>
        <end position="388"/>
    </location>
</feature>
<reference evidence="9 10" key="1">
    <citation type="journal article" date="2018" name="Mol. Biol. Evol.">
        <title>Broad Genomic Sampling Reveals a Smut Pathogenic Ancestry of the Fungal Clade Ustilaginomycotina.</title>
        <authorList>
            <person name="Kijpornyongpan T."/>
            <person name="Mondo S.J."/>
            <person name="Barry K."/>
            <person name="Sandor L."/>
            <person name="Lee J."/>
            <person name="Lipzen A."/>
            <person name="Pangilinan J."/>
            <person name="LaButti K."/>
            <person name="Hainaut M."/>
            <person name="Henrissat B."/>
            <person name="Grigoriev I.V."/>
            <person name="Spatafora J.W."/>
            <person name="Aime M.C."/>
        </authorList>
    </citation>
    <scope>NUCLEOTIDE SEQUENCE [LARGE SCALE GENOMIC DNA]</scope>
    <source>
        <strain evidence="9 10">MCA 4658</strain>
    </source>
</reference>
<feature type="transmembrane region" description="Helical" evidence="7">
    <location>
        <begin position="286"/>
        <end position="307"/>
    </location>
</feature>
<dbReference type="InterPro" id="IPR010920">
    <property type="entry name" value="LSM_dom_sf"/>
</dbReference>
<dbReference type="InterPro" id="IPR006685">
    <property type="entry name" value="MscS_channel_2nd"/>
</dbReference>
<dbReference type="GO" id="GO:0006874">
    <property type="term" value="P:intracellular calcium ion homeostasis"/>
    <property type="evidence" value="ECO:0007669"/>
    <property type="project" value="TreeGrafter"/>
</dbReference>
<dbReference type="FunCoup" id="A0A316W4M1">
    <property type="interactions" value="7"/>
</dbReference>
<dbReference type="SUPFAM" id="SSF50182">
    <property type="entry name" value="Sm-like ribonucleoproteins"/>
    <property type="match status" value="1"/>
</dbReference>
<dbReference type="InterPro" id="IPR011992">
    <property type="entry name" value="EF-hand-dom_pair"/>
</dbReference>
<feature type="compositionally biased region" description="Low complexity" evidence="6">
    <location>
        <begin position="79"/>
        <end position="90"/>
    </location>
</feature>
<evidence type="ECO:0000256" key="2">
    <source>
        <dbReference type="ARBA" id="ARBA00022692"/>
    </source>
</evidence>
<dbReference type="GO" id="GO:0005262">
    <property type="term" value="F:calcium channel activity"/>
    <property type="evidence" value="ECO:0007669"/>
    <property type="project" value="TreeGrafter"/>
</dbReference>
<dbReference type="SMART" id="SM00054">
    <property type="entry name" value="EFh"/>
    <property type="match status" value="1"/>
</dbReference>
<evidence type="ECO:0000256" key="3">
    <source>
        <dbReference type="ARBA" id="ARBA00022837"/>
    </source>
</evidence>
<evidence type="ECO:0000256" key="4">
    <source>
        <dbReference type="ARBA" id="ARBA00022989"/>
    </source>
</evidence>
<keyword evidence="5 7" id="KW-0472">Membrane</keyword>
<dbReference type="Pfam" id="PF25886">
    <property type="entry name" value="Msy1"/>
    <property type="match status" value="1"/>
</dbReference>
<dbReference type="InterPro" id="IPR058650">
    <property type="entry name" value="Msy1/2-like"/>
</dbReference>
<accession>A0A316W4M1</accession>
<dbReference type="PANTHER" id="PTHR31323">
    <property type="entry name" value="MECHANOSENSITIVE ION CHANNEL PROTEIN MSY2"/>
    <property type="match status" value="1"/>
</dbReference>
<dbReference type="PROSITE" id="PS50222">
    <property type="entry name" value="EF_HAND_2"/>
    <property type="match status" value="1"/>
</dbReference>
<feature type="region of interest" description="Disordered" evidence="6">
    <location>
        <begin position="379"/>
        <end position="475"/>
    </location>
</feature>
<feature type="transmembrane region" description="Helical" evidence="7">
    <location>
        <begin position="613"/>
        <end position="632"/>
    </location>
</feature>
<feature type="transmembrane region" description="Helical" evidence="7">
    <location>
        <begin position="200"/>
        <end position="222"/>
    </location>
</feature>
<feature type="region of interest" description="Disordered" evidence="6">
    <location>
        <begin position="830"/>
        <end position="869"/>
    </location>
</feature>
<dbReference type="OrthoDB" id="544685at2759"/>
<proteinExistence type="predicted"/>
<dbReference type="Gene3D" id="2.30.30.60">
    <property type="match status" value="1"/>
</dbReference>
<organism evidence="9 10">
    <name type="scientific">Ceraceosorus guamensis</name>
    <dbReference type="NCBI Taxonomy" id="1522189"/>
    <lineage>
        <taxon>Eukaryota</taxon>
        <taxon>Fungi</taxon>
        <taxon>Dikarya</taxon>
        <taxon>Basidiomycota</taxon>
        <taxon>Ustilaginomycotina</taxon>
        <taxon>Exobasidiomycetes</taxon>
        <taxon>Ceraceosorales</taxon>
        <taxon>Ceraceosoraceae</taxon>
        <taxon>Ceraceosorus</taxon>
    </lineage>
</organism>
<dbReference type="Pfam" id="PF00924">
    <property type="entry name" value="MS_channel_2nd"/>
    <property type="match status" value="1"/>
</dbReference>
<evidence type="ECO:0000256" key="1">
    <source>
        <dbReference type="ARBA" id="ARBA00004370"/>
    </source>
</evidence>
<dbReference type="RefSeq" id="XP_025369715.1">
    <property type="nucleotide sequence ID" value="XM_025513902.1"/>
</dbReference>
<dbReference type="GO" id="GO:0005509">
    <property type="term" value="F:calcium ion binding"/>
    <property type="evidence" value="ECO:0007669"/>
    <property type="project" value="InterPro"/>
</dbReference>
<dbReference type="AlphaFoldDB" id="A0A316W4M1"/>
<feature type="compositionally biased region" description="Acidic residues" evidence="6">
    <location>
        <begin position="150"/>
        <end position="171"/>
    </location>
</feature>
<dbReference type="InterPro" id="IPR018247">
    <property type="entry name" value="EF_Hand_1_Ca_BS"/>
</dbReference>
<keyword evidence="10" id="KW-1185">Reference proteome</keyword>
<feature type="domain" description="EF-hand" evidence="8">
    <location>
        <begin position="535"/>
        <end position="570"/>
    </location>
</feature>
<dbReference type="Gene3D" id="1.10.238.10">
    <property type="entry name" value="EF-hand"/>
    <property type="match status" value="1"/>
</dbReference>
<evidence type="ECO:0000313" key="10">
    <source>
        <dbReference type="Proteomes" id="UP000245783"/>
    </source>
</evidence>
<feature type="compositionally biased region" description="Polar residues" evidence="6">
    <location>
        <begin position="430"/>
        <end position="446"/>
    </location>
</feature>
<feature type="transmembrane region" description="Helical" evidence="7">
    <location>
        <begin position="234"/>
        <end position="255"/>
    </location>
</feature>
<protein>
    <recommendedName>
        <fullName evidence="8">EF-hand domain-containing protein</fullName>
    </recommendedName>
</protein>
<comment type="subcellular location">
    <subcellularLocation>
        <location evidence="1">Membrane</location>
    </subcellularLocation>
</comment>
<dbReference type="Proteomes" id="UP000245783">
    <property type="component" value="Unassembled WGS sequence"/>
</dbReference>
<gene>
    <name evidence="9" type="ORF">IE81DRAFT_323312</name>
</gene>
<dbReference type="InParanoid" id="A0A316W4M1"/>
<feature type="transmembrane region" description="Helical" evidence="7">
    <location>
        <begin position="588"/>
        <end position="607"/>
    </location>
</feature>
<dbReference type="PANTHER" id="PTHR31323:SF11">
    <property type="entry name" value="EF-HAND DOMAIN-CONTAINING PROTEIN"/>
    <property type="match status" value="1"/>
</dbReference>
<feature type="compositionally biased region" description="Gly residues" evidence="6">
    <location>
        <begin position="842"/>
        <end position="852"/>
    </location>
</feature>
<dbReference type="InterPro" id="IPR002048">
    <property type="entry name" value="EF_hand_dom"/>
</dbReference>
<dbReference type="EMBL" id="KZ819378">
    <property type="protein sequence ID" value="PWN42555.1"/>
    <property type="molecule type" value="Genomic_DNA"/>
</dbReference>
<evidence type="ECO:0000259" key="8">
    <source>
        <dbReference type="PROSITE" id="PS50222"/>
    </source>
</evidence>
<keyword evidence="3" id="KW-0106">Calcium</keyword>
<sequence>MSHARVPTIDPDGQREGDAGAIPLSSLRPPHAPARQPSEESFGGPPPAHYAHPHGFDNPNYFEGYDVGNQPREEDLAPSASASGSGSSASRQNEKQGWGKFDTYVGGREHAHQHPYNEGHGHTEKSHFQGAALQEDGLPHHGAGGHNDESSDDETDDFNWSSDEDDPDTVVEADGTKRIRAKRGRRIYMFLMNLARPIRIMILGLLGSAIALVPFIVVLTAFPRNAARPQVEVWSIWVAIIWAAACGTFLVLNWVPTLLEKIATAIWGKVPASFAKYVEVVKATLIWAKLMLCIAWAWISLGGIIGIEFGGQNDQVRPSYFHYVFLTLQALFGSSVIIYVEKLCLRLIATNFHKTAVADRLETNQKAVKALDKLHESEYVKGSRDQSRRATGNWASKFGFGSRPASPGPNTPGHRPTKSSGGPGGYFGTAATQPASSGSGTKTPLQRTHRKDGSGNKTPTFDVQAGTGLHSGRRPNFASQLSEALTTAAGKKSRLFQGRKARSQQSARKLARKLFYNLGHHRDSLVAEDFYPYFKTTEEAREAFGFFDADNNGDISKAEMRDAVQRIYREKRALAVSLRDMGSAVSKLDGVLMFLGLIIMVFIWLLIFNRDSTVANIVPLSTFVVGFSFVFGNSAKTIFESMIFIFATHPYDVGDLVCVDENWMFVESFGMLSTTFRTVTNQYIVAPNAMLASQKYIFNSRRSGATWEVTFIQVGFDTLIQLIDEFRAKMRQFVKENDREWGGGLEVNYDQISNQNSVQLVIAMEHKGNWQDWGARWARRTKLMRHVKTVCEELGIVYSLPPQPVTFHPRSGRAPFQPTMSAKTSFMSPRAARMPGSSAAGAEGGGGQGGGSFIPVGFTQPKKKEDESS</sequence>
<dbReference type="InterPro" id="IPR023408">
    <property type="entry name" value="MscS_beta-dom_sf"/>
</dbReference>